<dbReference type="HAMAP" id="MF_03148">
    <property type="entry name" value="HAM1_NTPase"/>
    <property type="match status" value="1"/>
</dbReference>
<dbReference type="SUPFAM" id="SSF57903">
    <property type="entry name" value="FYVE/PHD zinc finger"/>
    <property type="match status" value="1"/>
</dbReference>
<dbReference type="GO" id="GO:0046872">
    <property type="term" value="F:metal ion binding"/>
    <property type="evidence" value="ECO:0007669"/>
    <property type="project" value="UniProtKB-KW"/>
</dbReference>
<dbReference type="Proteomes" id="UP000321570">
    <property type="component" value="Unassembled WGS sequence"/>
</dbReference>
<protein>
    <recommendedName>
        <fullName evidence="10">XTP/dITP diphosphatase</fullName>
        <ecNumber evidence="10">3.6.1.66</ecNumber>
    </recommendedName>
</protein>
<dbReference type="InterPro" id="IPR029001">
    <property type="entry name" value="ITPase-like_fam"/>
</dbReference>
<dbReference type="InterPro" id="IPR027502">
    <property type="entry name" value="ITPase"/>
</dbReference>
<comment type="subcellular location">
    <subcellularLocation>
        <location evidence="1">Cytoplasm</location>
    </subcellularLocation>
</comment>
<dbReference type="GO" id="GO:0035870">
    <property type="term" value="F:dITP diphosphatase activity"/>
    <property type="evidence" value="ECO:0007669"/>
    <property type="project" value="RHEA"/>
</dbReference>
<dbReference type="FunFam" id="3.90.950.10:FF:000003">
    <property type="entry name" value="Inosine triphosphate pyrophosphatase"/>
    <property type="match status" value="1"/>
</dbReference>
<dbReference type="EC" id="3.6.1.66" evidence="10"/>
<evidence type="ECO:0000256" key="12">
    <source>
        <dbReference type="ARBA" id="ARBA00093255"/>
    </source>
</evidence>
<evidence type="ECO:0000256" key="2">
    <source>
        <dbReference type="ARBA" id="ARBA00008023"/>
    </source>
</evidence>
<dbReference type="AlphaFoldDB" id="A0A564YHA9"/>
<keyword evidence="5" id="KW-0547">Nucleotide-binding</keyword>
<evidence type="ECO:0000256" key="11">
    <source>
        <dbReference type="ARBA" id="ARBA00093218"/>
    </source>
</evidence>
<dbReference type="CDD" id="cd15489">
    <property type="entry name" value="PHD_SF"/>
    <property type="match status" value="1"/>
</dbReference>
<dbReference type="Gene3D" id="3.90.950.10">
    <property type="match status" value="1"/>
</dbReference>
<dbReference type="Pfam" id="PF01725">
    <property type="entry name" value="Ham1p_like"/>
    <property type="match status" value="1"/>
</dbReference>
<evidence type="ECO:0000256" key="1">
    <source>
        <dbReference type="ARBA" id="ARBA00004496"/>
    </source>
</evidence>
<dbReference type="InterPro" id="IPR011011">
    <property type="entry name" value="Znf_FYVE_PHD"/>
</dbReference>
<evidence type="ECO:0000256" key="5">
    <source>
        <dbReference type="ARBA" id="ARBA00022741"/>
    </source>
</evidence>
<keyword evidence="7" id="KW-0460">Magnesium</keyword>
<evidence type="ECO:0000256" key="3">
    <source>
        <dbReference type="ARBA" id="ARBA00022490"/>
    </source>
</evidence>
<reference evidence="15 16" key="1">
    <citation type="submission" date="2019-07" db="EMBL/GenBank/DDBJ databases">
        <authorList>
            <person name="Jastrzebski P J."/>
            <person name="Paukszto L."/>
            <person name="Jastrzebski P J."/>
        </authorList>
    </citation>
    <scope>NUCLEOTIDE SEQUENCE [LARGE SCALE GENOMIC DNA]</scope>
    <source>
        <strain evidence="15 16">WMS-il1</strain>
    </source>
</reference>
<dbReference type="CDD" id="cd00515">
    <property type="entry name" value="HAM1"/>
    <property type="match status" value="1"/>
</dbReference>
<comment type="catalytic activity">
    <reaction evidence="12">
        <text>dITP + H2O = dIMP + diphosphate + H(+)</text>
        <dbReference type="Rhea" id="RHEA:28342"/>
        <dbReference type="ChEBI" id="CHEBI:15377"/>
        <dbReference type="ChEBI" id="CHEBI:15378"/>
        <dbReference type="ChEBI" id="CHEBI:33019"/>
        <dbReference type="ChEBI" id="CHEBI:61194"/>
        <dbReference type="ChEBI" id="CHEBI:61382"/>
        <dbReference type="EC" id="3.6.1.66"/>
    </reaction>
    <physiologicalReaction direction="left-to-right" evidence="12">
        <dbReference type="Rhea" id="RHEA:28343"/>
    </physiologicalReaction>
</comment>
<comment type="similarity">
    <text evidence="2 14">Belongs to the HAM1 NTPase family.</text>
</comment>
<keyword evidence="4" id="KW-0479">Metal-binding</keyword>
<dbReference type="GO" id="GO:0000166">
    <property type="term" value="F:nucleotide binding"/>
    <property type="evidence" value="ECO:0007669"/>
    <property type="project" value="UniProtKB-KW"/>
</dbReference>
<evidence type="ECO:0000256" key="13">
    <source>
        <dbReference type="ARBA" id="ARBA00093271"/>
    </source>
</evidence>
<dbReference type="PANTHER" id="PTHR11067">
    <property type="entry name" value="INOSINE TRIPHOSPHATE PYROPHOSPHATASE/HAM1 PROTEIN"/>
    <property type="match status" value="1"/>
</dbReference>
<evidence type="ECO:0000256" key="9">
    <source>
        <dbReference type="ARBA" id="ARBA00054940"/>
    </source>
</evidence>
<dbReference type="Gene3D" id="3.30.40.10">
    <property type="entry name" value="Zinc/RING finger domain, C3HC4 (zinc finger)"/>
    <property type="match status" value="1"/>
</dbReference>
<name>A0A564YHA9_HYMDI</name>
<dbReference type="GO" id="GO:0009117">
    <property type="term" value="P:nucleotide metabolic process"/>
    <property type="evidence" value="ECO:0007669"/>
    <property type="project" value="UniProtKB-KW"/>
</dbReference>
<evidence type="ECO:0000256" key="8">
    <source>
        <dbReference type="ARBA" id="ARBA00023080"/>
    </source>
</evidence>
<comment type="function">
    <text evidence="9">Pyrophosphatase that hydrolyzes the non-canonical purine nucleotides inosine triphosphate (ITP), deoxyinosine triphosphate (dITP) as well as 2'-deoxy-N-6-hydroxylaminopurine triphosphate (dHAPTP) and xanthosine 5'-triphosphate (XTP) to their respective monophosphate derivatives. The enzyme does not distinguish between the deoxy- and ribose forms. Probably excludes non-canonical purines from RNA and DNA precursor pools, thus preventing their incorporation into RNA and DNA and avoiding chromosomal lesions.</text>
</comment>
<evidence type="ECO:0000256" key="6">
    <source>
        <dbReference type="ARBA" id="ARBA00022801"/>
    </source>
</evidence>
<proteinExistence type="inferred from homology"/>
<evidence type="ECO:0000256" key="7">
    <source>
        <dbReference type="ARBA" id="ARBA00022842"/>
    </source>
</evidence>
<evidence type="ECO:0000313" key="15">
    <source>
        <dbReference type="EMBL" id="VUZ46655.1"/>
    </source>
</evidence>
<evidence type="ECO:0000256" key="14">
    <source>
        <dbReference type="RuleBase" id="RU003781"/>
    </source>
</evidence>
<comment type="catalytic activity">
    <reaction evidence="13">
        <text>N(6)-hydroxy-dATP + H2O = N(6)-hydroxy-dAMP + diphosphate + H(+)</text>
        <dbReference type="Rhea" id="RHEA:83971"/>
        <dbReference type="ChEBI" id="CHEBI:15377"/>
        <dbReference type="ChEBI" id="CHEBI:15378"/>
        <dbReference type="ChEBI" id="CHEBI:33019"/>
        <dbReference type="ChEBI" id="CHEBI:233529"/>
        <dbReference type="ChEBI" id="CHEBI:233530"/>
    </reaction>
    <physiologicalReaction direction="left-to-right" evidence="13">
        <dbReference type="Rhea" id="RHEA:83972"/>
    </physiologicalReaction>
</comment>
<evidence type="ECO:0000313" key="16">
    <source>
        <dbReference type="Proteomes" id="UP000321570"/>
    </source>
</evidence>
<dbReference type="PANTHER" id="PTHR11067:SF9">
    <property type="entry name" value="INOSINE TRIPHOSPHATE PYROPHOSPHATASE"/>
    <property type="match status" value="1"/>
</dbReference>
<dbReference type="GO" id="GO:0009143">
    <property type="term" value="P:nucleoside triphosphate catabolic process"/>
    <property type="evidence" value="ECO:0007669"/>
    <property type="project" value="InterPro"/>
</dbReference>
<evidence type="ECO:0000256" key="10">
    <source>
        <dbReference type="ARBA" id="ARBA00066468"/>
    </source>
</evidence>
<keyword evidence="16" id="KW-1185">Reference proteome</keyword>
<accession>A0A564YHA9</accession>
<keyword evidence="3" id="KW-0963">Cytoplasm</keyword>
<dbReference type="InterPro" id="IPR013083">
    <property type="entry name" value="Znf_RING/FYVE/PHD"/>
</dbReference>
<feature type="non-terminal residue" evidence="15">
    <location>
        <position position="269"/>
    </location>
</feature>
<dbReference type="NCBIfam" id="TIGR00042">
    <property type="entry name" value="RdgB/HAM1 family non-canonical purine NTP pyrophosphatase"/>
    <property type="match status" value="1"/>
</dbReference>
<sequence length="269" mass="29432">MSKINCGRIGCHFPVKADKIICSLCSANFHPSCSNLTPEEFDKESNSGNWSCPKCSSLTDANGSNDGTAAKHARTDSLFPITYVTGNPNKLRETVQLLGNKYMKFIQQHDVDLPEYQSSSPEEVALLKCKHAASLVGGPVLVEDTCLAFDALKGLPGPYIKWFLKAVGSEGLNKMLEGFRSDTPEGDYASAICTFAYTSGRGPEAEVKILQGITRGRIVKPRGKSIFGWDSCFEPLDSQGRTYAEMPSEEKNKISHRSKAVAKLRKLLD</sequence>
<evidence type="ECO:0000256" key="4">
    <source>
        <dbReference type="ARBA" id="ARBA00022723"/>
    </source>
</evidence>
<dbReference type="SUPFAM" id="SSF52972">
    <property type="entry name" value="ITPase-like"/>
    <property type="match status" value="1"/>
</dbReference>
<comment type="catalytic activity">
    <reaction evidence="11">
        <text>ITP + H2O = IMP + diphosphate + H(+)</text>
        <dbReference type="Rhea" id="RHEA:29399"/>
        <dbReference type="ChEBI" id="CHEBI:15377"/>
        <dbReference type="ChEBI" id="CHEBI:15378"/>
        <dbReference type="ChEBI" id="CHEBI:33019"/>
        <dbReference type="ChEBI" id="CHEBI:58053"/>
        <dbReference type="ChEBI" id="CHEBI:61402"/>
        <dbReference type="EC" id="3.6.1.66"/>
    </reaction>
    <physiologicalReaction direction="left-to-right" evidence="11">
        <dbReference type="Rhea" id="RHEA:29400"/>
    </physiologicalReaction>
</comment>
<dbReference type="InterPro" id="IPR002637">
    <property type="entry name" value="RdgB/HAM1"/>
</dbReference>
<keyword evidence="6 14" id="KW-0378">Hydrolase</keyword>
<gene>
    <name evidence="15" type="ORF">WMSIL1_LOCUS6469</name>
</gene>
<keyword evidence="8" id="KW-0546">Nucleotide metabolism</keyword>
<dbReference type="GO" id="GO:0036220">
    <property type="term" value="F:ITP diphosphatase activity"/>
    <property type="evidence" value="ECO:0007669"/>
    <property type="project" value="UniProtKB-EC"/>
</dbReference>
<organism evidence="15 16">
    <name type="scientific">Hymenolepis diminuta</name>
    <name type="common">Rat tapeworm</name>
    <dbReference type="NCBI Taxonomy" id="6216"/>
    <lineage>
        <taxon>Eukaryota</taxon>
        <taxon>Metazoa</taxon>
        <taxon>Spiralia</taxon>
        <taxon>Lophotrochozoa</taxon>
        <taxon>Platyhelminthes</taxon>
        <taxon>Cestoda</taxon>
        <taxon>Eucestoda</taxon>
        <taxon>Cyclophyllidea</taxon>
        <taxon>Hymenolepididae</taxon>
        <taxon>Hymenolepis</taxon>
    </lineage>
</organism>
<dbReference type="GO" id="GO:0005737">
    <property type="term" value="C:cytoplasm"/>
    <property type="evidence" value="ECO:0007669"/>
    <property type="project" value="UniProtKB-SubCell"/>
</dbReference>
<dbReference type="EMBL" id="CABIJS010000222">
    <property type="protein sequence ID" value="VUZ46655.1"/>
    <property type="molecule type" value="Genomic_DNA"/>
</dbReference>